<reference evidence="2" key="1">
    <citation type="submission" date="2016-10" db="EMBL/GenBank/DDBJ databases">
        <authorList>
            <person name="Varghese N."/>
            <person name="Submissions S."/>
        </authorList>
    </citation>
    <scope>NUCLEOTIDE SEQUENCE [LARGE SCALE GENOMIC DNA]</scope>
    <source>
        <strain evidence="2">CGMCC 1.10971</strain>
    </source>
</reference>
<dbReference type="OrthoDB" id="543755at2"/>
<protein>
    <submittedName>
        <fullName evidence="1">Capsular polysaccharide export protein</fullName>
    </submittedName>
</protein>
<dbReference type="EMBL" id="FOOU01000004">
    <property type="protein sequence ID" value="SFG19155.1"/>
    <property type="molecule type" value="Genomic_DNA"/>
</dbReference>
<dbReference type="GO" id="GO:0000271">
    <property type="term" value="P:polysaccharide biosynthetic process"/>
    <property type="evidence" value="ECO:0007669"/>
    <property type="project" value="InterPro"/>
</dbReference>
<dbReference type="STRING" id="1045558.SAMN05216175_10457"/>
<dbReference type="GO" id="GO:0015774">
    <property type="term" value="P:polysaccharide transport"/>
    <property type="evidence" value="ECO:0007669"/>
    <property type="project" value="InterPro"/>
</dbReference>
<organism evidence="1 2">
    <name type="scientific">Neptunomonas qingdaonensis</name>
    <dbReference type="NCBI Taxonomy" id="1045558"/>
    <lineage>
        <taxon>Bacteria</taxon>
        <taxon>Pseudomonadati</taxon>
        <taxon>Pseudomonadota</taxon>
        <taxon>Gammaproteobacteria</taxon>
        <taxon>Oceanospirillales</taxon>
        <taxon>Oceanospirillaceae</taxon>
        <taxon>Neptunomonas</taxon>
    </lineage>
</organism>
<evidence type="ECO:0000313" key="2">
    <source>
        <dbReference type="Proteomes" id="UP000198623"/>
    </source>
</evidence>
<dbReference type="RefSeq" id="WP_090726290.1">
    <property type="nucleotide sequence ID" value="NZ_FOOU01000004.1"/>
</dbReference>
<accession>A0A1I2PSB9</accession>
<gene>
    <name evidence="1" type="ORF">SAMN05216175_10457</name>
</gene>
<proteinExistence type="predicted"/>
<dbReference type="InterPro" id="IPR007833">
    <property type="entry name" value="Capsule_polysaccharide_synth"/>
</dbReference>
<dbReference type="Pfam" id="PF05159">
    <property type="entry name" value="Capsule_synth"/>
    <property type="match status" value="1"/>
</dbReference>
<name>A0A1I2PSB9_9GAMM</name>
<evidence type="ECO:0000313" key="1">
    <source>
        <dbReference type="EMBL" id="SFG19155.1"/>
    </source>
</evidence>
<dbReference type="AlphaFoldDB" id="A0A1I2PSB9"/>
<sequence length="485" mass="54080">MKRVGAFSIGIASILHLDKVLDAELVYLPPAMRKRVKCDAIAGWGMKPSAAAARQFAKKHDLPYIALEDGFLRSLGLGVHGHLEHSFIADSVGIYYDASRPSALEELILASSQLDAIALEQSRQAIQRLGQHRLSKYNAAPDYPVSRLQTGAAVLVVDQTYGDISVQLGQGSPETFVKMLETAVDNHPDAEILVKVHPDVLAGKKKGYLLECAQRMNCTLIAEDVNPWAFFDAVSDVYVVTSHMGFEALVAGKKVHCFGMPYYAGWGLTQDYQTCERRSQPRSLEQVFYAVYVQYCRYLNPYTGQPCQLEDTIELLALQKRHLEKYRGHWVALNIGASERKMLKRVLGFGATLEFRKRAQNLSDDSSPDSQVERGYILKNIASTDLKVNEVVLAASDNKTELTVQQGSLQLKGLGSGLLYPLSIEIHERMPGQVNVDSIYIDPESGNIIDVETATQLRKQCLPYFAGVSMWSRCKRLTRYLYLIL</sequence>
<dbReference type="CDD" id="cd16440">
    <property type="entry name" value="beta_Kdo_transferase_KpsC_1"/>
    <property type="match status" value="1"/>
</dbReference>
<keyword evidence="2" id="KW-1185">Reference proteome</keyword>
<dbReference type="Proteomes" id="UP000198623">
    <property type="component" value="Unassembled WGS sequence"/>
</dbReference>